<dbReference type="SMART" id="SM00450">
    <property type="entry name" value="RHOD"/>
    <property type="match status" value="1"/>
</dbReference>
<dbReference type="Gene3D" id="3.40.250.10">
    <property type="entry name" value="Rhodanese-like domain"/>
    <property type="match status" value="1"/>
</dbReference>
<dbReference type="OrthoDB" id="9807812at2"/>
<dbReference type="PROSITE" id="PS50206">
    <property type="entry name" value="RHODANESE_3"/>
    <property type="match status" value="1"/>
</dbReference>
<feature type="domain" description="Rhodanese" evidence="1">
    <location>
        <begin position="33"/>
        <end position="123"/>
    </location>
</feature>
<gene>
    <name evidence="2" type="ORF">A6A04_19065</name>
</gene>
<dbReference type="GO" id="GO:0004792">
    <property type="term" value="F:thiosulfate-cyanide sulfurtransferase activity"/>
    <property type="evidence" value="ECO:0007669"/>
    <property type="project" value="TreeGrafter"/>
</dbReference>
<evidence type="ECO:0000259" key="1">
    <source>
        <dbReference type="PROSITE" id="PS50206"/>
    </source>
</evidence>
<sequence length="124" mass="13272">MLSRLFNAFGSEPTPGSDQVQVVDAATVRAWWQAGEVVLIDVRERDENAAERIEGAINLPLSTFNPADMPRPDEGKRLVIHCRSGVRCGSATNLLLAAGWDTPIHRLKGGIIGWAAAGGPTVRG</sequence>
<dbReference type="STRING" id="1285242.A6A04_19065"/>
<protein>
    <submittedName>
        <fullName evidence="2">Sulfurtransferase</fullName>
    </submittedName>
</protein>
<dbReference type="CDD" id="cd00158">
    <property type="entry name" value="RHOD"/>
    <property type="match status" value="1"/>
</dbReference>
<dbReference type="PANTHER" id="PTHR44086">
    <property type="entry name" value="THIOSULFATE SULFURTRANSFERASE RDL2, MITOCHONDRIAL-RELATED"/>
    <property type="match status" value="1"/>
</dbReference>
<comment type="caution">
    <text evidence="2">The sequence shown here is derived from an EMBL/GenBank/DDBJ whole genome shotgun (WGS) entry which is preliminary data.</text>
</comment>
<reference evidence="2 3" key="1">
    <citation type="submission" date="2016-04" db="EMBL/GenBank/DDBJ databases">
        <title>Draft genome sequence of freshwater magnetotactic bacteria Magnetospirillum marisnigri SP-1 and Magnetospirillum moscoviense BB-1.</title>
        <authorList>
            <person name="Koziaeva V."/>
            <person name="Dziuba M.V."/>
            <person name="Ivanov T.M."/>
            <person name="Kuznetsov B."/>
            <person name="Grouzdev D.S."/>
        </authorList>
    </citation>
    <scope>NUCLEOTIDE SEQUENCE [LARGE SCALE GENOMIC DNA]</scope>
    <source>
        <strain evidence="2 3">SP-1</strain>
    </source>
</reference>
<dbReference type="InterPro" id="IPR001763">
    <property type="entry name" value="Rhodanese-like_dom"/>
</dbReference>
<evidence type="ECO:0000313" key="2">
    <source>
        <dbReference type="EMBL" id="OAN49614.1"/>
    </source>
</evidence>
<dbReference type="Pfam" id="PF00581">
    <property type="entry name" value="Rhodanese"/>
    <property type="match status" value="1"/>
</dbReference>
<dbReference type="RefSeq" id="WP_068493217.1">
    <property type="nucleotide sequence ID" value="NZ_LWQT01000060.1"/>
</dbReference>
<keyword evidence="2" id="KW-0808">Transferase</keyword>
<accession>A0A178MNS5</accession>
<dbReference type="EMBL" id="LWQT01000060">
    <property type="protein sequence ID" value="OAN49614.1"/>
    <property type="molecule type" value="Genomic_DNA"/>
</dbReference>
<dbReference type="Proteomes" id="UP000078428">
    <property type="component" value="Unassembled WGS sequence"/>
</dbReference>
<dbReference type="PANTHER" id="PTHR44086:SF10">
    <property type="entry name" value="THIOSULFATE SULFURTRANSFERASE_RHODANESE-LIKE DOMAIN-CONTAINING PROTEIN 3"/>
    <property type="match status" value="1"/>
</dbReference>
<keyword evidence="3" id="KW-1185">Reference proteome</keyword>
<dbReference type="SUPFAM" id="SSF52821">
    <property type="entry name" value="Rhodanese/Cell cycle control phosphatase"/>
    <property type="match status" value="1"/>
</dbReference>
<dbReference type="AlphaFoldDB" id="A0A178MNS5"/>
<dbReference type="InterPro" id="IPR036873">
    <property type="entry name" value="Rhodanese-like_dom_sf"/>
</dbReference>
<evidence type="ECO:0000313" key="3">
    <source>
        <dbReference type="Proteomes" id="UP000078428"/>
    </source>
</evidence>
<name>A0A178MNS5_9PROT</name>
<organism evidence="2 3">
    <name type="scientific">Paramagnetospirillum marisnigri</name>
    <dbReference type="NCBI Taxonomy" id="1285242"/>
    <lineage>
        <taxon>Bacteria</taxon>
        <taxon>Pseudomonadati</taxon>
        <taxon>Pseudomonadota</taxon>
        <taxon>Alphaproteobacteria</taxon>
        <taxon>Rhodospirillales</taxon>
        <taxon>Magnetospirillaceae</taxon>
        <taxon>Paramagnetospirillum</taxon>
    </lineage>
</organism>
<proteinExistence type="predicted"/>